<comment type="caution">
    <text evidence="3">The sequence shown here is derived from an EMBL/GenBank/DDBJ whole genome shotgun (WGS) entry which is preliminary data.</text>
</comment>
<name>A0A5N7MUZ2_9HYPH</name>
<keyword evidence="4" id="KW-1185">Reference proteome</keyword>
<gene>
    <name evidence="3" type="ORF">FS320_39045</name>
</gene>
<evidence type="ECO:0000313" key="4">
    <source>
        <dbReference type="Proteomes" id="UP000403266"/>
    </source>
</evidence>
<keyword evidence="1" id="KW-0472">Membrane</keyword>
<keyword evidence="1" id="KW-0812">Transmembrane</keyword>
<feature type="signal peptide" evidence="2">
    <location>
        <begin position="1"/>
        <end position="23"/>
    </location>
</feature>
<reference evidence="3 4" key="1">
    <citation type="journal article" date="2019" name="Syst. Appl. Microbiol.">
        <title>Microvirga tunisiensis sp. nov., a root nodule symbiotic bacterium isolated from Lupinus micranthus and L. luteus grown in Northern Tunisia.</title>
        <authorList>
            <person name="Msaddak A."/>
            <person name="Rejili M."/>
            <person name="Duran D."/>
            <person name="Mars M."/>
            <person name="Palacios J.M."/>
            <person name="Ruiz-Argueso T."/>
            <person name="Rey L."/>
            <person name="Imperial J."/>
        </authorList>
    </citation>
    <scope>NUCLEOTIDE SEQUENCE [LARGE SCALE GENOMIC DNA]</scope>
    <source>
        <strain evidence="3 4">Lmie10</strain>
    </source>
</reference>
<feature type="transmembrane region" description="Helical" evidence="1">
    <location>
        <begin position="52"/>
        <end position="70"/>
    </location>
</feature>
<evidence type="ECO:0000256" key="1">
    <source>
        <dbReference type="SAM" id="Phobius"/>
    </source>
</evidence>
<dbReference type="Proteomes" id="UP000403266">
    <property type="component" value="Unassembled WGS sequence"/>
</dbReference>
<dbReference type="RefSeq" id="WP_152717746.1">
    <property type="nucleotide sequence ID" value="NZ_VOSJ01000477.1"/>
</dbReference>
<evidence type="ECO:0000256" key="2">
    <source>
        <dbReference type="SAM" id="SignalP"/>
    </source>
</evidence>
<accession>A0A5N7MUZ2</accession>
<dbReference type="AlphaFoldDB" id="A0A5N7MUZ2"/>
<proteinExistence type="predicted"/>
<feature type="chain" id="PRO_5030135791" description="LPXTG cell wall anchor domain-containing protein" evidence="2">
    <location>
        <begin position="24"/>
        <end position="78"/>
    </location>
</feature>
<keyword evidence="2" id="KW-0732">Signal</keyword>
<protein>
    <recommendedName>
        <fullName evidence="5">LPXTG cell wall anchor domain-containing protein</fullName>
    </recommendedName>
</protein>
<keyword evidence="1" id="KW-1133">Transmembrane helix</keyword>
<organism evidence="3 4">
    <name type="scientific">Microvirga tunisiensis</name>
    <dbReference type="NCBI Taxonomy" id="2108360"/>
    <lineage>
        <taxon>Bacteria</taxon>
        <taxon>Pseudomonadati</taxon>
        <taxon>Pseudomonadota</taxon>
        <taxon>Alphaproteobacteria</taxon>
        <taxon>Hyphomicrobiales</taxon>
        <taxon>Methylobacteriaceae</taxon>
        <taxon>Microvirga</taxon>
    </lineage>
</organism>
<evidence type="ECO:0008006" key="5">
    <source>
        <dbReference type="Google" id="ProtNLM"/>
    </source>
</evidence>
<sequence>MLEAFKVSALTMLLMAWSAIAVAQTSPGGTPGGGAAPPAGTTTDAAGEGMDWLWIIALIAVVAVVLFYFLRRGRSTRI</sequence>
<evidence type="ECO:0000313" key="3">
    <source>
        <dbReference type="EMBL" id="MPR30802.1"/>
    </source>
</evidence>
<dbReference type="EMBL" id="VOSK01000449">
    <property type="protein sequence ID" value="MPR30802.1"/>
    <property type="molecule type" value="Genomic_DNA"/>
</dbReference>